<dbReference type="Pfam" id="PF00724">
    <property type="entry name" value="Oxidored_FMN"/>
    <property type="match status" value="1"/>
</dbReference>
<evidence type="ECO:0000256" key="4">
    <source>
        <dbReference type="ARBA" id="ARBA00022630"/>
    </source>
</evidence>
<dbReference type="GO" id="GO:0010181">
    <property type="term" value="F:FMN binding"/>
    <property type="evidence" value="ECO:0007669"/>
    <property type="project" value="InterPro"/>
</dbReference>
<dbReference type="EMBL" id="LNQE01001056">
    <property type="protein sequence ID" value="KUG21519.1"/>
    <property type="molecule type" value="Genomic_DNA"/>
</dbReference>
<dbReference type="GO" id="GO:0008670">
    <property type="term" value="F:2,4-dienoyl-CoA reductase (NADPH) activity"/>
    <property type="evidence" value="ECO:0007669"/>
    <property type="project" value="UniProtKB-EC"/>
</dbReference>
<comment type="similarity">
    <text evidence="3">In the N-terminal section; belongs to the NADH:flavin oxidoreductase/NADH oxidase family.</text>
</comment>
<accession>A0A0W8FKU7</accession>
<keyword evidence="8" id="KW-0408">Iron</keyword>
<dbReference type="GO" id="GO:0051536">
    <property type="term" value="F:iron-sulfur cluster binding"/>
    <property type="evidence" value="ECO:0007669"/>
    <property type="project" value="UniProtKB-KW"/>
</dbReference>
<reference evidence="12" key="1">
    <citation type="journal article" date="2015" name="Proc. Natl. Acad. Sci. U.S.A.">
        <title>Networks of energetic and metabolic interactions define dynamics in microbial communities.</title>
        <authorList>
            <person name="Embree M."/>
            <person name="Liu J.K."/>
            <person name="Al-Bassam M.M."/>
            <person name="Zengler K."/>
        </authorList>
    </citation>
    <scope>NUCLEOTIDE SEQUENCE</scope>
</reference>
<dbReference type="EC" id="1.3.1.34" evidence="12"/>
<dbReference type="PRINTS" id="PR00368">
    <property type="entry name" value="FADPNR"/>
</dbReference>
<evidence type="ECO:0000256" key="8">
    <source>
        <dbReference type="ARBA" id="ARBA00023004"/>
    </source>
</evidence>
<dbReference type="AlphaFoldDB" id="A0A0W8FKU7"/>
<dbReference type="PANTHER" id="PTHR42917">
    <property type="entry name" value="2,4-DIENOYL-COA REDUCTASE"/>
    <property type="match status" value="1"/>
</dbReference>
<dbReference type="Pfam" id="PF07992">
    <property type="entry name" value="Pyr_redox_2"/>
    <property type="match status" value="1"/>
</dbReference>
<gene>
    <name evidence="12" type="ORF">ASZ90_008739</name>
</gene>
<dbReference type="InterPro" id="IPR013785">
    <property type="entry name" value="Aldolase_TIM"/>
</dbReference>
<comment type="cofactor">
    <cofactor evidence="2">
        <name>[4Fe-4S] cluster</name>
        <dbReference type="ChEBI" id="CHEBI:49883"/>
    </cofactor>
</comment>
<dbReference type="InterPro" id="IPR001155">
    <property type="entry name" value="OxRdtase_FMN_N"/>
</dbReference>
<dbReference type="GO" id="GO:0046872">
    <property type="term" value="F:metal ion binding"/>
    <property type="evidence" value="ECO:0007669"/>
    <property type="project" value="UniProtKB-KW"/>
</dbReference>
<dbReference type="Gene3D" id="3.20.20.70">
    <property type="entry name" value="Aldolase class I"/>
    <property type="match status" value="1"/>
</dbReference>
<keyword evidence="7 12" id="KW-0560">Oxidoreductase</keyword>
<dbReference type="PANTHER" id="PTHR42917:SF2">
    <property type="entry name" value="2,4-DIENOYL-COA REDUCTASE [(2E)-ENOYL-COA-PRODUCING]"/>
    <property type="match status" value="1"/>
</dbReference>
<dbReference type="CDD" id="cd02803">
    <property type="entry name" value="OYE_like_FMN_family"/>
    <property type="match status" value="1"/>
</dbReference>
<evidence type="ECO:0000256" key="2">
    <source>
        <dbReference type="ARBA" id="ARBA00001966"/>
    </source>
</evidence>
<comment type="caution">
    <text evidence="12">The sequence shown here is derived from an EMBL/GenBank/DDBJ whole genome shotgun (WGS) entry which is preliminary data.</text>
</comment>
<evidence type="ECO:0000256" key="6">
    <source>
        <dbReference type="ARBA" id="ARBA00022723"/>
    </source>
</evidence>
<evidence type="ECO:0000256" key="7">
    <source>
        <dbReference type="ARBA" id="ARBA00023002"/>
    </source>
</evidence>
<evidence type="ECO:0000256" key="9">
    <source>
        <dbReference type="ARBA" id="ARBA00023014"/>
    </source>
</evidence>
<evidence type="ECO:0000259" key="11">
    <source>
        <dbReference type="Pfam" id="PF07992"/>
    </source>
</evidence>
<dbReference type="Gene3D" id="3.50.50.60">
    <property type="entry name" value="FAD/NAD(P)-binding domain"/>
    <property type="match status" value="1"/>
</dbReference>
<feature type="domain" description="FAD/NAD(P)-binding" evidence="11">
    <location>
        <begin position="385"/>
        <end position="606"/>
    </location>
</feature>
<dbReference type="InterPro" id="IPR051793">
    <property type="entry name" value="NADH:flavin_oxidoreductase"/>
</dbReference>
<keyword evidence="9" id="KW-0411">Iron-sulfur</keyword>
<keyword evidence="6" id="KW-0479">Metal-binding</keyword>
<feature type="domain" description="NADH:flavin oxidoreductase/NADH oxidase N-terminal" evidence="10">
    <location>
        <begin position="6"/>
        <end position="334"/>
    </location>
</feature>
<keyword evidence="4" id="KW-0285">Flavoprotein</keyword>
<comment type="cofactor">
    <cofactor evidence="1">
        <name>FMN</name>
        <dbReference type="ChEBI" id="CHEBI:58210"/>
    </cofactor>
</comment>
<name>A0A0W8FKU7_9ZZZZ</name>
<proteinExistence type="inferred from homology"/>
<dbReference type="InterPro" id="IPR023753">
    <property type="entry name" value="FAD/NAD-binding_dom"/>
</dbReference>
<keyword evidence="5" id="KW-0288">FMN</keyword>
<dbReference type="Gene3D" id="3.40.50.720">
    <property type="entry name" value="NAD(P)-binding Rossmann-like Domain"/>
    <property type="match status" value="1"/>
</dbReference>
<sequence>MQFPHLFSSITINGMTLKNRAVMPPMGTGYGNSDSTVSDRLVAYLSRRAQGGTGLIITEVCAVDPRGKGFPNEIGIWSDAFVPGLKRIPEALHRFGAKVALQLHHAGRETFEDAIGTIPEAPSAIPSVILGQPCEAMSLERIARIVEAFASAAVRAKAAGFDAVELHGAHGYLLNQFLSPFSNQRDDKYGGNDENRARFILEIIATVRKKVGKDFPVWIRVSADELVRGGYDLSFMQKFAPMMVDAGVDAIHCSVGVYSTPGGLAIASMDTEPGFNLFRARALKNVVSVPIIGVGRINNPEMADQAIAQGDADLVSFGRQHLTDPDFINKAHDGALDDIRWCTACNQGCIERLSFEMKSATCSFNPECGGEYKSQAPEAKPPKCVWIIGAGPAGLSAAMAASARGHKVEVFEKEEKPGGQLLSASQPPHKSAFRDWVTWSLRQLKKSTTPVNCQRPISKEEIKQYMPDAVILACGAYPIKPSIPGLNSEMVVDARDVLTGKVELKSPAVVLGAGYVGMETADYLLSKGIPVAVLEMQAFPPVGKLSAHGYWLHKRIKTAGGRLLFGAQVTGIEAVDVCYRQGETERMENAAMVVTALGAKSENSLEDVLKELSIPYKIVGDAKSPRRILEAIHEGHKAGEEI</sequence>
<evidence type="ECO:0000256" key="1">
    <source>
        <dbReference type="ARBA" id="ARBA00001917"/>
    </source>
</evidence>
<evidence type="ECO:0000313" key="12">
    <source>
        <dbReference type="EMBL" id="KUG21519.1"/>
    </source>
</evidence>
<dbReference type="SUPFAM" id="SSF51395">
    <property type="entry name" value="FMN-linked oxidoreductases"/>
    <property type="match status" value="1"/>
</dbReference>
<protein>
    <submittedName>
        <fullName evidence="12">2,4-dienoyl-coa reductase</fullName>
        <ecNumber evidence="12">1.3.1.34</ecNumber>
    </submittedName>
</protein>
<organism evidence="12">
    <name type="scientific">hydrocarbon metagenome</name>
    <dbReference type="NCBI Taxonomy" id="938273"/>
    <lineage>
        <taxon>unclassified sequences</taxon>
        <taxon>metagenomes</taxon>
        <taxon>ecological metagenomes</taxon>
    </lineage>
</organism>
<dbReference type="InterPro" id="IPR036188">
    <property type="entry name" value="FAD/NAD-bd_sf"/>
</dbReference>
<evidence type="ECO:0000256" key="3">
    <source>
        <dbReference type="ARBA" id="ARBA00011048"/>
    </source>
</evidence>
<evidence type="ECO:0000259" key="10">
    <source>
        <dbReference type="Pfam" id="PF00724"/>
    </source>
</evidence>
<dbReference type="SUPFAM" id="SSF51905">
    <property type="entry name" value="FAD/NAD(P)-binding domain"/>
    <property type="match status" value="1"/>
</dbReference>
<evidence type="ECO:0000256" key="5">
    <source>
        <dbReference type="ARBA" id="ARBA00022643"/>
    </source>
</evidence>